<feature type="binding site" evidence="9">
    <location>
        <position position="51"/>
    </location>
    <ligand>
        <name>Mg(2+)</name>
        <dbReference type="ChEBI" id="CHEBI:18420"/>
    </ligand>
</feature>
<sequence length="352" mass="37539">MTESKAPRLTDYASCAGCAAKIAPGNISRVLSFIPQPPNANVLVGTETHDDAGIYQLTDEIALVQTLDFFPPIVDDPFIYGQIAAANALSDVYAMGGEPKTVLNLVGYPDNTLGQFDWLGQILQGGAERCREAGAFIIGGHTVRDAEIKFGLSVTGVVHPQRYLTNAGAKPGDLLILTKPLGTGFVTTAAKKDSCPAAVLKAACDSMTQLNKVGKEAALAVGGVHSMTDITGFGLAGHGFEMADGSQVTLAFDVRKLPIITGILENKLTQFKTRASKTNFEYVESQIAFEGEKDPILSEFLWDAQTSGGLLISVAPEKADLLRTRLREMGATFSAIIGEVKPKQEKALIFRF</sequence>
<comment type="catalytic activity">
    <reaction evidence="9">
        <text>hydrogenselenide + ATP + H2O = selenophosphate + AMP + phosphate + 2 H(+)</text>
        <dbReference type="Rhea" id="RHEA:18737"/>
        <dbReference type="ChEBI" id="CHEBI:15377"/>
        <dbReference type="ChEBI" id="CHEBI:15378"/>
        <dbReference type="ChEBI" id="CHEBI:16144"/>
        <dbReference type="ChEBI" id="CHEBI:29317"/>
        <dbReference type="ChEBI" id="CHEBI:30616"/>
        <dbReference type="ChEBI" id="CHEBI:43474"/>
        <dbReference type="ChEBI" id="CHEBI:456215"/>
        <dbReference type="EC" id="2.7.9.3"/>
    </reaction>
</comment>
<evidence type="ECO:0000256" key="8">
    <source>
        <dbReference type="ARBA" id="ARBA00023266"/>
    </source>
</evidence>
<dbReference type="PANTHER" id="PTHR10256">
    <property type="entry name" value="SELENIDE, WATER DIKINASE"/>
    <property type="match status" value="1"/>
</dbReference>
<keyword evidence="7 9" id="KW-0460">Magnesium</keyword>
<evidence type="ECO:0000256" key="2">
    <source>
        <dbReference type="ARBA" id="ARBA00022679"/>
    </source>
</evidence>
<organism evidence="12 13">
    <name type="scientific">Telmatocola sphagniphila</name>
    <dbReference type="NCBI Taxonomy" id="1123043"/>
    <lineage>
        <taxon>Bacteria</taxon>
        <taxon>Pseudomonadati</taxon>
        <taxon>Planctomycetota</taxon>
        <taxon>Planctomycetia</taxon>
        <taxon>Gemmatales</taxon>
        <taxon>Gemmataceae</taxon>
    </lineage>
</organism>
<dbReference type="EMBL" id="CP074694">
    <property type="protein sequence ID" value="QVL29966.1"/>
    <property type="molecule type" value="Genomic_DNA"/>
</dbReference>
<feature type="active site" evidence="9">
    <location>
        <position position="18"/>
    </location>
</feature>
<dbReference type="FunFam" id="3.30.1330.10:FF:000003">
    <property type="entry name" value="Selenide, water dikinase"/>
    <property type="match status" value="1"/>
</dbReference>
<dbReference type="Pfam" id="PF00586">
    <property type="entry name" value="AIRS"/>
    <property type="match status" value="1"/>
</dbReference>
<dbReference type="NCBIfam" id="TIGR00476">
    <property type="entry name" value="selD"/>
    <property type="match status" value="1"/>
</dbReference>
<name>A0A8E6EWB9_9BACT</name>
<keyword evidence="4 9" id="KW-0547">Nucleotide-binding</keyword>
<dbReference type="Gene3D" id="3.30.1330.10">
    <property type="entry name" value="PurM-like, N-terminal domain"/>
    <property type="match status" value="1"/>
</dbReference>
<dbReference type="HAMAP" id="MF_00625">
    <property type="entry name" value="SelD"/>
    <property type="match status" value="1"/>
</dbReference>
<feature type="domain" description="PurM-like C-terminal" evidence="11">
    <location>
        <begin position="170"/>
        <end position="348"/>
    </location>
</feature>
<dbReference type="GO" id="GO:0004756">
    <property type="term" value="F:selenide, water dikinase activity"/>
    <property type="evidence" value="ECO:0007669"/>
    <property type="project" value="UniProtKB-UniRule"/>
</dbReference>
<dbReference type="GO" id="GO:0016260">
    <property type="term" value="P:selenocysteine biosynthetic process"/>
    <property type="evidence" value="ECO:0007669"/>
    <property type="project" value="InterPro"/>
</dbReference>
<dbReference type="RefSeq" id="WP_213493848.1">
    <property type="nucleotide sequence ID" value="NZ_CP074694.1"/>
</dbReference>
<dbReference type="SUPFAM" id="SSF55326">
    <property type="entry name" value="PurM N-terminal domain-like"/>
    <property type="match status" value="1"/>
</dbReference>
<feature type="binding site" description="in other chain" evidence="9">
    <location>
        <position position="91"/>
    </location>
    <ligand>
        <name>ATP</name>
        <dbReference type="ChEBI" id="CHEBI:30616"/>
        <note>ligand shared between dimeric partners</note>
    </ligand>
</feature>
<feature type="binding site" evidence="9">
    <location>
        <begin position="140"/>
        <end position="142"/>
    </location>
    <ligand>
        <name>ATP</name>
        <dbReference type="ChEBI" id="CHEBI:30616"/>
        <note>ligand shared between dimeric partners</note>
    </ligand>
</feature>
<dbReference type="GO" id="GO:0005737">
    <property type="term" value="C:cytoplasm"/>
    <property type="evidence" value="ECO:0007669"/>
    <property type="project" value="TreeGrafter"/>
</dbReference>
<keyword evidence="2 9" id="KW-0808">Transferase</keyword>
<dbReference type="SUPFAM" id="SSF56042">
    <property type="entry name" value="PurM C-terminal domain-like"/>
    <property type="match status" value="1"/>
</dbReference>
<dbReference type="InterPro" id="IPR036921">
    <property type="entry name" value="PurM-like_N_sf"/>
</dbReference>
<dbReference type="InterPro" id="IPR016188">
    <property type="entry name" value="PurM-like_N"/>
</dbReference>
<dbReference type="InterPro" id="IPR004536">
    <property type="entry name" value="SPS/SelD"/>
</dbReference>
<reference evidence="12" key="1">
    <citation type="submission" date="2021-05" db="EMBL/GenBank/DDBJ databases">
        <title>Complete genome sequence of the cellulolytic planctomycete Telmatocola sphagniphila SP2T and characterization of the first cellulase from planctomycetes.</title>
        <authorList>
            <person name="Rakitin A.L."/>
            <person name="Beletsky A.V."/>
            <person name="Naumoff D.G."/>
            <person name="Kulichevskaya I.S."/>
            <person name="Mardanov A.V."/>
            <person name="Ravin N.V."/>
            <person name="Dedysh S.N."/>
        </authorList>
    </citation>
    <scope>NUCLEOTIDE SEQUENCE</scope>
    <source>
        <strain evidence="12">SP2T</strain>
    </source>
</reference>
<evidence type="ECO:0000256" key="4">
    <source>
        <dbReference type="ARBA" id="ARBA00022741"/>
    </source>
</evidence>
<dbReference type="AlphaFoldDB" id="A0A8E6EWB9"/>
<evidence type="ECO:0000259" key="11">
    <source>
        <dbReference type="Pfam" id="PF02769"/>
    </source>
</evidence>
<evidence type="ECO:0000259" key="10">
    <source>
        <dbReference type="Pfam" id="PF00586"/>
    </source>
</evidence>
<dbReference type="Proteomes" id="UP000676194">
    <property type="component" value="Chromosome"/>
</dbReference>
<evidence type="ECO:0000256" key="7">
    <source>
        <dbReference type="ARBA" id="ARBA00022842"/>
    </source>
</evidence>
<feature type="binding site" description="in other chain" evidence="9">
    <location>
        <position position="68"/>
    </location>
    <ligand>
        <name>ATP</name>
        <dbReference type="ChEBI" id="CHEBI:30616"/>
        <note>ligand shared between dimeric partners</note>
    </ligand>
</feature>
<feature type="binding site" description="in other chain" evidence="9">
    <location>
        <position position="21"/>
    </location>
    <ligand>
        <name>ATP</name>
        <dbReference type="ChEBI" id="CHEBI:30616"/>
        <note>ligand shared between dimeric partners</note>
    </ligand>
</feature>
<evidence type="ECO:0000256" key="1">
    <source>
        <dbReference type="ARBA" id="ARBA00008026"/>
    </source>
</evidence>
<dbReference type="PANTHER" id="PTHR10256:SF0">
    <property type="entry name" value="INACTIVE SELENIDE, WATER DIKINASE-LIKE PROTEIN-RELATED"/>
    <property type="match status" value="1"/>
</dbReference>
<feature type="binding site" evidence="9">
    <location>
        <position position="91"/>
    </location>
    <ligand>
        <name>Mg(2+)</name>
        <dbReference type="ChEBI" id="CHEBI:18420"/>
    </ligand>
</feature>
<feature type="binding site" evidence="9">
    <location>
        <position position="229"/>
    </location>
    <ligand>
        <name>Mg(2+)</name>
        <dbReference type="ChEBI" id="CHEBI:18420"/>
    </ligand>
</feature>
<proteinExistence type="inferred from homology"/>
<dbReference type="InterPro" id="IPR036676">
    <property type="entry name" value="PurM-like_C_sf"/>
</dbReference>
<feature type="site" description="Important for catalytic activity" evidence="9">
    <location>
        <position position="21"/>
    </location>
</feature>
<dbReference type="GO" id="GO:0005524">
    <property type="term" value="F:ATP binding"/>
    <property type="evidence" value="ECO:0007669"/>
    <property type="project" value="UniProtKB-UniRule"/>
</dbReference>
<comment type="similarity">
    <text evidence="1 9">Belongs to the selenophosphate synthase 1 family. Class I subfamily.</text>
</comment>
<protein>
    <recommendedName>
        <fullName evidence="9">Selenide, water dikinase</fullName>
        <ecNumber evidence="9">2.7.9.3</ecNumber>
    </recommendedName>
    <alternativeName>
        <fullName evidence="9">Selenium donor protein</fullName>
    </alternativeName>
    <alternativeName>
        <fullName evidence="9">Selenophosphate synthase</fullName>
    </alternativeName>
</protein>
<dbReference type="PIRSF" id="PIRSF036407">
    <property type="entry name" value="Selenphspht_syn"/>
    <property type="match status" value="1"/>
</dbReference>
<accession>A0A8E6EWB9</accession>
<dbReference type="Gene3D" id="3.90.650.10">
    <property type="entry name" value="PurM-like C-terminal domain"/>
    <property type="match status" value="1"/>
</dbReference>
<keyword evidence="8 9" id="KW-0711">Selenium</keyword>
<evidence type="ECO:0000256" key="9">
    <source>
        <dbReference type="HAMAP-Rule" id="MF_00625"/>
    </source>
</evidence>
<dbReference type="CDD" id="cd02195">
    <property type="entry name" value="SelD"/>
    <property type="match status" value="1"/>
</dbReference>
<keyword evidence="6 9" id="KW-0067">ATP-binding</keyword>
<comment type="function">
    <text evidence="9">Synthesizes selenophosphate from selenide and ATP.</text>
</comment>
<dbReference type="GO" id="GO:0000287">
    <property type="term" value="F:magnesium ion binding"/>
    <property type="evidence" value="ECO:0007669"/>
    <property type="project" value="UniProtKB-UniRule"/>
</dbReference>
<keyword evidence="13" id="KW-1185">Reference proteome</keyword>
<keyword evidence="3 9" id="KW-0479">Metal-binding</keyword>
<comment type="cofactor">
    <cofactor evidence="9">
        <name>Mg(2+)</name>
        <dbReference type="ChEBI" id="CHEBI:18420"/>
    </cofactor>
    <text evidence="9">Binds 1 Mg(2+) ion per monomer.</text>
</comment>
<feature type="domain" description="PurM-like N-terminal" evidence="10">
    <location>
        <begin position="50"/>
        <end position="158"/>
    </location>
</feature>
<keyword evidence="5 9" id="KW-0418">Kinase</keyword>
<evidence type="ECO:0000256" key="5">
    <source>
        <dbReference type="ARBA" id="ARBA00022777"/>
    </source>
</evidence>
<feature type="binding site" description="in other chain" evidence="9">
    <location>
        <begin position="48"/>
        <end position="50"/>
    </location>
    <ligand>
        <name>ATP</name>
        <dbReference type="ChEBI" id="CHEBI:30616"/>
        <note>ligand shared between dimeric partners</note>
    </ligand>
</feature>
<dbReference type="KEGG" id="tsph:KIH39_13920"/>
<evidence type="ECO:0000313" key="12">
    <source>
        <dbReference type="EMBL" id="QVL29966.1"/>
    </source>
</evidence>
<dbReference type="InterPro" id="IPR010918">
    <property type="entry name" value="PurM-like_C_dom"/>
</dbReference>
<dbReference type="InterPro" id="IPR023061">
    <property type="entry name" value="SelD_I"/>
</dbReference>
<evidence type="ECO:0000313" key="13">
    <source>
        <dbReference type="Proteomes" id="UP000676194"/>
    </source>
</evidence>
<evidence type="ECO:0000256" key="6">
    <source>
        <dbReference type="ARBA" id="ARBA00022840"/>
    </source>
</evidence>
<evidence type="ECO:0000256" key="3">
    <source>
        <dbReference type="ARBA" id="ARBA00022723"/>
    </source>
</evidence>
<comment type="subunit">
    <text evidence="9">Homodimer.</text>
</comment>
<dbReference type="NCBIfam" id="NF002098">
    <property type="entry name" value="PRK00943.1"/>
    <property type="match status" value="1"/>
</dbReference>
<dbReference type="Pfam" id="PF02769">
    <property type="entry name" value="AIRS_C"/>
    <property type="match status" value="1"/>
</dbReference>
<dbReference type="EC" id="2.7.9.3" evidence="9"/>
<gene>
    <name evidence="9 12" type="primary">selD</name>
    <name evidence="12" type="ORF">KIH39_13920</name>
</gene>